<keyword evidence="3" id="KW-1185">Reference proteome</keyword>
<dbReference type="Proteomes" id="UP000770785">
    <property type="component" value="Unassembled WGS sequence"/>
</dbReference>
<accession>A0ABX0XBN7</accession>
<organism evidence="2 3">
    <name type="scientific">Neolewinella antarctica</name>
    <dbReference type="NCBI Taxonomy" id="442734"/>
    <lineage>
        <taxon>Bacteria</taxon>
        <taxon>Pseudomonadati</taxon>
        <taxon>Bacteroidota</taxon>
        <taxon>Saprospiria</taxon>
        <taxon>Saprospirales</taxon>
        <taxon>Lewinellaceae</taxon>
        <taxon>Neolewinella</taxon>
    </lineage>
</organism>
<feature type="compositionally biased region" description="Low complexity" evidence="1">
    <location>
        <begin position="155"/>
        <end position="166"/>
    </location>
</feature>
<sequence length="296" mass="32219">MPQTNADRLLRRITALHKSLHLEEGGHVTSMERDLMLNYLRDLHEIYASGSVASPVPGSDKLTFATPLTPAKNHRADQPLPPPAPKLVPQTPAVPASVTAPPKVSVPPQPPQIQHRPAYNVHTQPTETPAPAPAPREMERAPSAPSTTPVVAQTSDASAPNIASSSSAPAVVSFAKVAESTPTPTRPAQAAATTKDGDKKLKVLFESRGPTSRFGRQPISDLTRALSINNRILFSRDLFGNDNEMLNTTLAQLNTCQDLADAKPLVTSLARRFNWTEEKRMETAQEFIEIVRRRYV</sequence>
<name>A0ABX0XBN7_9BACT</name>
<dbReference type="RefSeq" id="WP_168037458.1">
    <property type="nucleotide sequence ID" value="NZ_JAATJH010000003.1"/>
</dbReference>
<feature type="compositionally biased region" description="Low complexity" evidence="1">
    <location>
        <begin position="87"/>
        <end position="103"/>
    </location>
</feature>
<feature type="region of interest" description="Disordered" evidence="1">
    <location>
        <begin position="71"/>
        <end position="166"/>
    </location>
</feature>
<proteinExistence type="predicted"/>
<dbReference type="EMBL" id="JAATJH010000003">
    <property type="protein sequence ID" value="NJC26693.1"/>
    <property type="molecule type" value="Genomic_DNA"/>
</dbReference>
<evidence type="ECO:0000313" key="2">
    <source>
        <dbReference type="EMBL" id="NJC26693.1"/>
    </source>
</evidence>
<protein>
    <submittedName>
        <fullName evidence="2">Uncharacterized protein</fullName>
    </submittedName>
</protein>
<comment type="caution">
    <text evidence="2">The sequence shown here is derived from an EMBL/GenBank/DDBJ whole genome shotgun (WGS) entry which is preliminary data.</text>
</comment>
<gene>
    <name evidence="2" type="ORF">GGR27_002203</name>
</gene>
<evidence type="ECO:0000256" key="1">
    <source>
        <dbReference type="SAM" id="MobiDB-lite"/>
    </source>
</evidence>
<evidence type="ECO:0000313" key="3">
    <source>
        <dbReference type="Proteomes" id="UP000770785"/>
    </source>
</evidence>
<reference evidence="2 3" key="1">
    <citation type="submission" date="2020-03" db="EMBL/GenBank/DDBJ databases">
        <title>Genomic Encyclopedia of Type Strains, Phase IV (KMG-IV): sequencing the most valuable type-strain genomes for metagenomic binning, comparative biology and taxonomic classification.</title>
        <authorList>
            <person name="Goeker M."/>
        </authorList>
    </citation>
    <scope>NUCLEOTIDE SEQUENCE [LARGE SCALE GENOMIC DNA]</scope>
    <source>
        <strain evidence="2 3">DSM 105096</strain>
    </source>
</reference>